<proteinExistence type="predicted"/>
<dbReference type="PANTHER" id="PTHR42919">
    <property type="entry name" value="N-ALPHA-ACETYLTRANSFERASE"/>
    <property type="match status" value="1"/>
</dbReference>
<feature type="domain" description="N-acetyltransferase" evidence="3">
    <location>
        <begin position="9"/>
        <end position="160"/>
    </location>
</feature>
<evidence type="ECO:0000313" key="4">
    <source>
        <dbReference type="EMBL" id="EAY09152.1"/>
    </source>
</evidence>
<accession>A2EDT6</accession>
<evidence type="ECO:0000259" key="3">
    <source>
        <dbReference type="PROSITE" id="PS51186"/>
    </source>
</evidence>
<dbReference type="GO" id="GO:0031415">
    <property type="term" value="C:NatA complex"/>
    <property type="evidence" value="ECO:0000318"/>
    <property type="project" value="GO_Central"/>
</dbReference>
<dbReference type="InterPro" id="IPR016181">
    <property type="entry name" value="Acyl_CoA_acyltransferase"/>
</dbReference>
<dbReference type="GO" id="GO:0007064">
    <property type="term" value="P:mitotic sister chromatid cohesion"/>
    <property type="evidence" value="ECO:0000318"/>
    <property type="project" value="GO_Central"/>
</dbReference>
<dbReference type="InterPro" id="IPR051556">
    <property type="entry name" value="N-term/lysine_N-AcTrnsfr"/>
</dbReference>
<dbReference type="STRING" id="5722.A2EDT6"/>
<dbReference type="FunFam" id="3.40.630.30:FF:000481">
    <property type="entry name" value="Acetyltransferase, GNAT family protein"/>
    <property type="match status" value="1"/>
</dbReference>
<dbReference type="VEuPathDB" id="TrichDB:TVAGG3_0948720"/>
<dbReference type="OrthoDB" id="47374at2759"/>
<dbReference type="Proteomes" id="UP000001542">
    <property type="component" value="Unassembled WGS sequence"/>
</dbReference>
<dbReference type="RefSeq" id="XP_001321375.1">
    <property type="nucleotide sequence ID" value="XM_001321340.1"/>
</dbReference>
<dbReference type="InterPro" id="IPR000182">
    <property type="entry name" value="GNAT_dom"/>
</dbReference>
<organism evidence="4 5">
    <name type="scientific">Trichomonas vaginalis (strain ATCC PRA-98 / G3)</name>
    <dbReference type="NCBI Taxonomy" id="412133"/>
    <lineage>
        <taxon>Eukaryota</taxon>
        <taxon>Metamonada</taxon>
        <taxon>Parabasalia</taxon>
        <taxon>Trichomonadida</taxon>
        <taxon>Trichomonadidae</taxon>
        <taxon>Trichomonas</taxon>
    </lineage>
</organism>
<dbReference type="GO" id="GO:0016747">
    <property type="term" value="F:acyltransferase activity, transferring groups other than amino-acyl groups"/>
    <property type="evidence" value="ECO:0007669"/>
    <property type="project" value="InterPro"/>
</dbReference>
<name>A2EDT6_TRIV3</name>
<keyword evidence="1" id="KW-0808">Transferase</keyword>
<dbReference type="OMA" id="YHRILTY"/>
<dbReference type="SUPFAM" id="SSF55729">
    <property type="entry name" value="Acyl-CoA N-acyltransferases (Nat)"/>
    <property type="match status" value="1"/>
</dbReference>
<dbReference type="PROSITE" id="PS51186">
    <property type="entry name" value="GNAT"/>
    <property type="match status" value="1"/>
</dbReference>
<dbReference type="Gene3D" id="3.40.630.30">
    <property type="match status" value="1"/>
</dbReference>
<evidence type="ECO:0000256" key="1">
    <source>
        <dbReference type="ARBA" id="ARBA00022679"/>
    </source>
</evidence>
<dbReference type="EMBL" id="DS113363">
    <property type="protein sequence ID" value="EAY09152.1"/>
    <property type="molecule type" value="Genomic_DNA"/>
</dbReference>
<dbReference type="eggNOG" id="KOG3138">
    <property type="taxonomic scope" value="Eukaryota"/>
</dbReference>
<dbReference type="SMR" id="A2EDT6"/>
<dbReference type="InParanoid" id="A2EDT6"/>
<protein>
    <submittedName>
        <fullName evidence="4">Acetyltransferase, GNAT family protein</fullName>
    </submittedName>
</protein>
<dbReference type="VEuPathDB" id="TrichDB:TVAG_363670"/>
<dbReference type="KEGG" id="tva:4767068"/>
<reference evidence="4" key="1">
    <citation type="submission" date="2006-10" db="EMBL/GenBank/DDBJ databases">
        <authorList>
            <person name="Amadeo P."/>
            <person name="Zhao Q."/>
            <person name="Wortman J."/>
            <person name="Fraser-Liggett C."/>
            <person name="Carlton J."/>
        </authorList>
    </citation>
    <scope>NUCLEOTIDE SEQUENCE</scope>
    <source>
        <strain evidence="4">G3</strain>
    </source>
</reference>
<reference evidence="4" key="2">
    <citation type="journal article" date="2007" name="Science">
        <title>Draft genome sequence of the sexually transmitted pathogen Trichomonas vaginalis.</title>
        <authorList>
            <person name="Carlton J.M."/>
            <person name="Hirt R.P."/>
            <person name="Silva J.C."/>
            <person name="Delcher A.L."/>
            <person name="Schatz M."/>
            <person name="Zhao Q."/>
            <person name="Wortman J.R."/>
            <person name="Bidwell S.L."/>
            <person name="Alsmark U.C.M."/>
            <person name="Besteiro S."/>
            <person name="Sicheritz-Ponten T."/>
            <person name="Noel C.J."/>
            <person name="Dacks J.B."/>
            <person name="Foster P.G."/>
            <person name="Simillion C."/>
            <person name="Van de Peer Y."/>
            <person name="Miranda-Saavedra D."/>
            <person name="Barton G.J."/>
            <person name="Westrop G.D."/>
            <person name="Mueller S."/>
            <person name="Dessi D."/>
            <person name="Fiori P.L."/>
            <person name="Ren Q."/>
            <person name="Paulsen I."/>
            <person name="Zhang H."/>
            <person name="Bastida-Corcuera F.D."/>
            <person name="Simoes-Barbosa A."/>
            <person name="Brown M.T."/>
            <person name="Hayes R.D."/>
            <person name="Mukherjee M."/>
            <person name="Okumura C.Y."/>
            <person name="Schneider R."/>
            <person name="Smith A.J."/>
            <person name="Vanacova S."/>
            <person name="Villalvazo M."/>
            <person name="Haas B.J."/>
            <person name="Pertea M."/>
            <person name="Feldblyum T.V."/>
            <person name="Utterback T.R."/>
            <person name="Shu C.L."/>
            <person name="Osoegawa K."/>
            <person name="de Jong P.J."/>
            <person name="Hrdy I."/>
            <person name="Horvathova L."/>
            <person name="Zubacova Z."/>
            <person name="Dolezal P."/>
            <person name="Malik S.B."/>
            <person name="Logsdon J.M. Jr."/>
            <person name="Henze K."/>
            <person name="Gupta A."/>
            <person name="Wang C.C."/>
            <person name="Dunne R.L."/>
            <person name="Upcroft J.A."/>
            <person name="Upcroft P."/>
            <person name="White O."/>
            <person name="Salzberg S.L."/>
            <person name="Tang P."/>
            <person name="Chiu C.-H."/>
            <person name="Lee Y.-S."/>
            <person name="Embley T.M."/>
            <person name="Coombs G.H."/>
            <person name="Mottram J.C."/>
            <person name="Tachezy J."/>
            <person name="Fraser-Liggett C.M."/>
            <person name="Johnson P.J."/>
        </authorList>
    </citation>
    <scope>NUCLEOTIDE SEQUENCE [LARGE SCALE GENOMIC DNA]</scope>
    <source>
        <strain evidence="4">G3</strain>
    </source>
</reference>
<keyword evidence="2" id="KW-0012">Acyltransferase</keyword>
<dbReference type="AlphaFoldDB" id="A2EDT6"/>
<dbReference type="PANTHER" id="PTHR42919:SF8">
    <property type="entry name" value="N-ALPHA-ACETYLTRANSFERASE 50"/>
    <property type="match status" value="1"/>
</dbReference>
<sequence length="164" mass="19373">MSDNQPFELSYVPVDKNNVGLLRRIHRETLPVHYGRRIYKMFEEGKIAHGLLVYLNNDLPIGEICWRIEEDEKDPKIHKLYLMTIGVLHTYQRRGIARKLLQHIIDENKDVDEIYLHVLYSNEVAMKFYENFGFTKKEFLPGYYKALEIGDAYIYSMPGSKTTQ</sequence>
<dbReference type="Pfam" id="PF00583">
    <property type="entry name" value="Acetyltransf_1"/>
    <property type="match status" value="1"/>
</dbReference>
<keyword evidence="5" id="KW-1185">Reference proteome</keyword>
<gene>
    <name evidence="4" type="ORF">TVAG_363670</name>
</gene>
<evidence type="ECO:0000256" key="2">
    <source>
        <dbReference type="ARBA" id="ARBA00023315"/>
    </source>
</evidence>
<dbReference type="CDD" id="cd04301">
    <property type="entry name" value="NAT_SF"/>
    <property type="match status" value="1"/>
</dbReference>
<evidence type="ECO:0000313" key="5">
    <source>
        <dbReference type="Proteomes" id="UP000001542"/>
    </source>
</evidence>